<feature type="region of interest" description="Disordered" evidence="1">
    <location>
        <begin position="13"/>
        <end position="35"/>
    </location>
</feature>
<name>A0A0E9XR56_ANGAN</name>
<dbReference type="EMBL" id="GBXM01003443">
    <property type="protein sequence ID" value="JAI05135.1"/>
    <property type="molecule type" value="Transcribed_RNA"/>
</dbReference>
<proteinExistence type="predicted"/>
<organism evidence="2">
    <name type="scientific">Anguilla anguilla</name>
    <name type="common">European freshwater eel</name>
    <name type="synonym">Muraena anguilla</name>
    <dbReference type="NCBI Taxonomy" id="7936"/>
    <lineage>
        <taxon>Eukaryota</taxon>
        <taxon>Metazoa</taxon>
        <taxon>Chordata</taxon>
        <taxon>Craniata</taxon>
        <taxon>Vertebrata</taxon>
        <taxon>Euteleostomi</taxon>
        <taxon>Actinopterygii</taxon>
        <taxon>Neopterygii</taxon>
        <taxon>Teleostei</taxon>
        <taxon>Anguilliformes</taxon>
        <taxon>Anguillidae</taxon>
        <taxon>Anguilla</taxon>
    </lineage>
</organism>
<evidence type="ECO:0000313" key="2">
    <source>
        <dbReference type="EMBL" id="JAI05135.1"/>
    </source>
</evidence>
<protein>
    <submittedName>
        <fullName evidence="2">Uncharacterized protein</fullName>
    </submittedName>
</protein>
<evidence type="ECO:0000256" key="1">
    <source>
        <dbReference type="SAM" id="MobiDB-lite"/>
    </source>
</evidence>
<reference evidence="2" key="1">
    <citation type="submission" date="2014-11" db="EMBL/GenBank/DDBJ databases">
        <authorList>
            <person name="Amaro Gonzalez C."/>
        </authorList>
    </citation>
    <scope>NUCLEOTIDE SEQUENCE</scope>
</reference>
<reference evidence="2" key="2">
    <citation type="journal article" date="2015" name="Fish Shellfish Immunol.">
        <title>Early steps in the European eel (Anguilla anguilla)-Vibrio vulnificus interaction in the gills: Role of the RtxA13 toxin.</title>
        <authorList>
            <person name="Callol A."/>
            <person name="Pajuelo D."/>
            <person name="Ebbesson L."/>
            <person name="Teles M."/>
            <person name="MacKenzie S."/>
            <person name="Amaro C."/>
        </authorList>
    </citation>
    <scope>NUCLEOTIDE SEQUENCE</scope>
</reference>
<accession>A0A0E9XR56</accession>
<sequence length="35" mass="3857">MNLPRVISAFCENQPTEQGANRKPYPGKGSRGSCY</sequence>
<dbReference type="AlphaFoldDB" id="A0A0E9XR56"/>